<protein>
    <submittedName>
        <fullName evidence="3">4-coumarate ligase</fullName>
    </submittedName>
</protein>
<evidence type="ECO:0000313" key="4">
    <source>
        <dbReference type="Proteomes" id="UP000730481"/>
    </source>
</evidence>
<name>A0A9P5DQW3_9HYPO</name>
<accession>A0A9P5DQW3</accession>
<dbReference type="EMBL" id="PVQB02000749">
    <property type="protein sequence ID" value="KAF4333986.1"/>
    <property type="molecule type" value="Genomic_DNA"/>
</dbReference>
<evidence type="ECO:0000259" key="2">
    <source>
        <dbReference type="Pfam" id="PF13193"/>
    </source>
</evidence>
<dbReference type="InterPro" id="IPR042099">
    <property type="entry name" value="ANL_N_sf"/>
</dbReference>
<dbReference type="Pfam" id="PF00501">
    <property type="entry name" value="AMP-binding"/>
    <property type="match status" value="1"/>
</dbReference>
<dbReference type="GO" id="GO:0016405">
    <property type="term" value="F:CoA-ligase activity"/>
    <property type="evidence" value="ECO:0007669"/>
    <property type="project" value="TreeGrafter"/>
</dbReference>
<dbReference type="Proteomes" id="UP000730481">
    <property type="component" value="Unassembled WGS sequence"/>
</dbReference>
<reference evidence="3" key="1">
    <citation type="journal article" date="2017" name="Mycologia">
        <title>Fusarium algeriense, sp. nov., a novel toxigenic crown rot pathogen of durum wheat from Algeria is nested in the Fusarium burgessii species complex.</title>
        <authorList>
            <person name="Laraba I."/>
            <person name="Keddad A."/>
            <person name="Boureghda H."/>
            <person name="Abdallah N."/>
            <person name="Vaughan M.M."/>
            <person name="Proctor R.H."/>
            <person name="Busman M."/>
            <person name="O'Donnell K."/>
        </authorList>
    </citation>
    <scope>NUCLEOTIDE SEQUENCE</scope>
    <source>
        <strain evidence="3">NRRL 25174</strain>
    </source>
</reference>
<dbReference type="PANTHER" id="PTHR24096:SF422">
    <property type="entry name" value="BCDNA.GH02901"/>
    <property type="match status" value="1"/>
</dbReference>
<dbReference type="Pfam" id="PF13193">
    <property type="entry name" value="AMP-binding_C"/>
    <property type="match status" value="1"/>
</dbReference>
<keyword evidence="3" id="KW-0436">Ligase</keyword>
<dbReference type="Gene3D" id="3.30.300.30">
    <property type="match status" value="1"/>
</dbReference>
<dbReference type="InterPro" id="IPR045851">
    <property type="entry name" value="AMP-bd_C_sf"/>
</dbReference>
<dbReference type="InterPro" id="IPR025110">
    <property type="entry name" value="AMP-bd_C"/>
</dbReference>
<sequence>MVFESKLPKVDPPSTDVFNFIFNTARENYPKSKVLYRVHETGETLTLEELESKSRRLATVLVKKYGIQPNDVVAFLANNSIHYPVAFFAVLAAGATISPIPVQQGLDALAVIPRLQQADAKLIITDDSLVSITKPAAKASNNIPLISLTGSPDGTANIEKLVDQEQELFDSFRLSTREETEDHYAFIYRTSGSSGNVKSFLTTHAHWAANLLTTRLTVPSDTNPDKDVWISSLPFAYGINAKLNLGLNILLGIPVIILLQPFDQTAFHLIDQYGITFLFVTPPLAAQIAKAEKKSGVTYKSIKWLLSAGAPVHTKIREAVQEKFNGVRLTLEWGTTETLLIALQIDEASSVPGSSGTLVHGFQARVLDIETGKDLGYNEQGEILVRNTLARFAGYKDNPEANKDFDADGWFHSGDVGYVDENSNIFIVDRLKELLRVGDGYGTHASAGEFEAVLFDHPAVATAVVVGIRDQETQQEHPTAFVVLQPDAVPKANAVNEERYFSNLATELENHVQEKLGSFKKLSGGAFFLSKYPYVGYKINKRKLKELVDIGPSANIPSRWIAAAT</sequence>
<feature type="domain" description="AMP-dependent synthetase/ligase" evidence="1">
    <location>
        <begin position="26"/>
        <end position="388"/>
    </location>
</feature>
<proteinExistence type="predicted"/>
<feature type="domain" description="AMP-binding enzyme C-terminal" evidence="2">
    <location>
        <begin position="449"/>
        <end position="531"/>
    </location>
</feature>
<comment type="caution">
    <text evidence="3">The sequence shown here is derived from an EMBL/GenBank/DDBJ whole genome shotgun (WGS) entry which is preliminary data.</text>
</comment>
<evidence type="ECO:0000313" key="3">
    <source>
        <dbReference type="EMBL" id="KAF4333986.1"/>
    </source>
</evidence>
<reference evidence="3" key="2">
    <citation type="submission" date="2020-02" db="EMBL/GenBank/DDBJ databases">
        <title>Identification and distribution of gene clusters putatively required for synthesis of sphingolipid metabolism inhibitors in phylogenetically diverse species of the filamentous fungus Fusarium.</title>
        <authorList>
            <person name="Kim H.-S."/>
            <person name="Busman M."/>
            <person name="Brown D.W."/>
            <person name="Divon H."/>
            <person name="Uhlig S."/>
            <person name="Proctor R.H."/>
        </authorList>
    </citation>
    <scope>NUCLEOTIDE SEQUENCE</scope>
    <source>
        <strain evidence="3">NRRL 25174</strain>
    </source>
</reference>
<evidence type="ECO:0000259" key="1">
    <source>
        <dbReference type="Pfam" id="PF00501"/>
    </source>
</evidence>
<keyword evidence="4" id="KW-1185">Reference proteome</keyword>
<dbReference type="PROSITE" id="PS00455">
    <property type="entry name" value="AMP_BINDING"/>
    <property type="match status" value="1"/>
</dbReference>
<dbReference type="OrthoDB" id="10253869at2759"/>
<dbReference type="AlphaFoldDB" id="A0A9P5DQW3"/>
<dbReference type="Gene3D" id="3.40.50.12780">
    <property type="entry name" value="N-terminal domain of ligase-like"/>
    <property type="match status" value="1"/>
</dbReference>
<dbReference type="InterPro" id="IPR020845">
    <property type="entry name" value="AMP-binding_CS"/>
</dbReference>
<dbReference type="SUPFAM" id="SSF56801">
    <property type="entry name" value="Acetyl-CoA synthetase-like"/>
    <property type="match status" value="1"/>
</dbReference>
<gene>
    <name evidence="3" type="ORF">FBEOM_12192</name>
</gene>
<dbReference type="InterPro" id="IPR000873">
    <property type="entry name" value="AMP-dep_synth/lig_dom"/>
</dbReference>
<dbReference type="PANTHER" id="PTHR24096">
    <property type="entry name" value="LONG-CHAIN-FATTY-ACID--COA LIGASE"/>
    <property type="match status" value="1"/>
</dbReference>
<organism evidence="3 4">
    <name type="scientific">Fusarium beomiforme</name>
    <dbReference type="NCBI Taxonomy" id="44412"/>
    <lineage>
        <taxon>Eukaryota</taxon>
        <taxon>Fungi</taxon>
        <taxon>Dikarya</taxon>
        <taxon>Ascomycota</taxon>
        <taxon>Pezizomycotina</taxon>
        <taxon>Sordariomycetes</taxon>
        <taxon>Hypocreomycetidae</taxon>
        <taxon>Hypocreales</taxon>
        <taxon>Nectriaceae</taxon>
        <taxon>Fusarium</taxon>
        <taxon>Fusarium burgessii species complex</taxon>
    </lineage>
</organism>